<gene>
    <name evidence="1" type="ORF">Vadar_032315</name>
</gene>
<accession>A0ACB7Z855</accession>
<sequence length="324" mass="37241">MFSQSLIDETRSQLYTQKNRRGAIIRQSRADISQLLLSGHYDTAIARVEQLHHNECVLSAYTQIGQFCYTVHTNIREISSRKRLPYQVVEAVSSLVFAASRCGELPELHQIRLLIKKRFGSEFERTNVKLLPGHFVNSQIKYNLGNKNLSDDEKVEIISEIAKECNISLKPDEISAEKPVTPRESLNSNGNDQSQDSKLKTTWKIGSKFSTFGPGSWFYSCYGKNNLSERRDSSTKTEGAYGKLDGSRHKKKVKGQTMLRKLGFSRRGRTYSGRRLLRNNSSSSNVHPKLPDYDKLVATFTEKKEEHKKSNPDERTRRKWMPWF</sequence>
<comment type="caution">
    <text evidence="1">The sequence shown here is derived from an EMBL/GenBank/DDBJ whole genome shotgun (WGS) entry which is preliminary data.</text>
</comment>
<organism evidence="1 2">
    <name type="scientific">Vaccinium darrowii</name>
    <dbReference type="NCBI Taxonomy" id="229202"/>
    <lineage>
        <taxon>Eukaryota</taxon>
        <taxon>Viridiplantae</taxon>
        <taxon>Streptophyta</taxon>
        <taxon>Embryophyta</taxon>
        <taxon>Tracheophyta</taxon>
        <taxon>Spermatophyta</taxon>
        <taxon>Magnoliopsida</taxon>
        <taxon>eudicotyledons</taxon>
        <taxon>Gunneridae</taxon>
        <taxon>Pentapetalae</taxon>
        <taxon>asterids</taxon>
        <taxon>Ericales</taxon>
        <taxon>Ericaceae</taxon>
        <taxon>Vaccinioideae</taxon>
        <taxon>Vaccinieae</taxon>
        <taxon>Vaccinium</taxon>
    </lineage>
</organism>
<evidence type="ECO:0000313" key="2">
    <source>
        <dbReference type="Proteomes" id="UP000828048"/>
    </source>
</evidence>
<dbReference type="Proteomes" id="UP000828048">
    <property type="component" value="Chromosome 4"/>
</dbReference>
<reference evidence="1 2" key="1">
    <citation type="journal article" date="2021" name="Hortic Res">
        <title>High-quality reference genome and annotation aids understanding of berry development for evergreen blueberry (Vaccinium darrowii).</title>
        <authorList>
            <person name="Yu J."/>
            <person name="Hulse-Kemp A.M."/>
            <person name="Babiker E."/>
            <person name="Staton M."/>
        </authorList>
    </citation>
    <scope>NUCLEOTIDE SEQUENCE [LARGE SCALE GENOMIC DNA]</scope>
    <source>
        <strain evidence="2">cv. NJ 8807/NJ 8810</strain>
        <tissue evidence="1">Young leaf</tissue>
    </source>
</reference>
<dbReference type="EMBL" id="CM037154">
    <property type="protein sequence ID" value="KAH7861895.1"/>
    <property type="molecule type" value="Genomic_DNA"/>
</dbReference>
<keyword evidence="2" id="KW-1185">Reference proteome</keyword>
<protein>
    <submittedName>
        <fullName evidence="1">Uncharacterized protein</fullName>
    </submittedName>
</protein>
<evidence type="ECO:0000313" key="1">
    <source>
        <dbReference type="EMBL" id="KAH7861895.1"/>
    </source>
</evidence>
<proteinExistence type="predicted"/>
<name>A0ACB7Z855_9ERIC</name>